<dbReference type="GO" id="GO:0005524">
    <property type="term" value="F:ATP binding"/>
    <property type="evidence" value="ECO:0007669"/>
    <property type="project" value="UniProtKB-UniRule"/>
</dbReference>
<dbReference type="GO" id="GO:0003723">
    <property type="term" value="F:RNA binding"/>
    <property type="evidence" value="ECO:0007669"/>
    <property type="project" value="UniProtKB-UniRule"/>
</dbReference>
<reference evidence="11 12" key="1">
    <citation type="submission" date="2015-07" db="EMBL/GenBank/DDBJ databases">
        <title>High-quality genome of monoxenous trypanosomatid Leptomonas pyrrhocoris.</title>
        <authorList>
            <person name="Flegontov P."/>
            <person name="Butenko A."/>
            <person name="Firsov S."/>
            <person name="Vlcek C."/>
            <person name="Logacheva M.D."/>
            <person name="Field M."/>
            <person name="Filatov D."/>
            <person name="Flegontova O."/>
            <person name="Gerasimov E."/>
            <person name="Jackson A.P."/>
            <person name="Kelly S."/>
            <person name="Opperdoes F."/>
            <person name="O'Reilly A."/>
            <person name="Votypka J."/>
            <person name="Yurchenko V."/>
            <person name="Lukes J."/>
        </authorList>
    </citation>
    <scope>NUCLEOTIDE SEQUENCE [LARGE SCALE GENOMIC DNA]</scope>
    <source>
        <strain evidence="11">H10</strain>
    </source>
</reference>
<dbReference type="InterPro" id="IPR001650">
    <property type="entry name" value="Helicase_C-like"/>
</dbReference>
<evidence type="ECO:0000256" key="4">
    <source>
        <dbReference type="ARBA" id="ARBA00022840"/>
    </source>
</evidence>
<evidence type="ECO:0000313" key="11">
    <source>
        <dbReference type="EMBL" id="KPA84803.1"/>
    </source>
</evidence>
<dbReference type="CDD" id="cd18787">
    <property type="entry name" value="SF2_C_DEAD"/>
    <property type="match status" value="1"/>
</dbReference>
<keyword evidence="12" id="KW-1185">Reference proteome</keyword>
<comment type="function">
    <text evidence="7">RNA helicase.</text>
</comment>
<name>A0A0M9G8G6_LEPPY</name>
<sequence>MGTRGRRRKLREREAQARQQQTEDAQKGYGSDEDDDDDADEVVTMGNGPFQPPVDAMGRLKMKKNDFFRMQDAEVLEQMQEEHQTRRQQTQSGVVVVGGASRKRGRHRSSGRAEPESAQDVAAATARDYLGHDYDHADLFGIYGGNAARATLSSSSSSSALQANKSEKRRRPGKDGNEGRGGAVREGAATSVDSAGSLVEAENELLEQRRRAAHGALFNHPLIGLDAVVVGALQQEGFHRMTRIQERSIPYALEGYDLLGQACTGSGKTLAFCVPLLHMAKNTIKKYPHATVGLILAPTKELCVQTHTILTTLCKNIAAVPASDGGVLYHVQLITGGTKMTEERRQLTSGVSSIVVGTPGRIHEHVVHCKGWDLSRLRLLVLDEADRMLAEGFQRDLDAVISRIPKGRQTFLFSATNSKSVRELARLSLSRLPLFISTSGSAPSAVDTSEGGTAEGNVASAKAQLPPYRLFNDPESEDEAERADTAGNEEEEERQEDEPSDRYSDDAEGKDNAIPSSLRQFGHIVPSQDRLRALYTFVKQVARRAKAMVFCSTVASATFHCQMMGSVGFHDDVMMLHGHMKHRQRVQAFQVFTDWKTGVLFCTDVAARGLDIPHVSWILQYDPPLDPTEYIHRIGRTARAGSVGNSLLFLTPEEAPFLRYLASFDIHLQKYPMPERLPRIQEKFEHVLQLDEVVAKSAVTAYRAHIGAYQSHILKETFDVHKLDLEALSKAFALTAVPHVTLPRNTEEEKRKEYVKGKLKSLNRRRLDALRHYEMNKTRPQWEEGSFIGVRRPSLN</sequence>
<dbReference type="InterPro" id="IPR027417">
    <property type="entry name" value="P-loop_NTPase"/>
</dbReference>
<feature type="region of interest" description="Disordered" evidence="8">
    <location>
        <begin position="1"/>
        <end position="56"/>
    </location>
</feature>
<dbReference type="SMART" id="SM01178">
    <property type="entry name" value="DUF4217"/>
    <property type="match status" value="1"/>
</dbReference>
<feature type="region of interest" description="Disordered" evidence="8">
    <location>
        <begin position="439"/>
        <end position="519"/>
    </location>
</feature>
<feature type="compositionally biased region" description="Low complexity" evidence="8">
    <location>
        <begin position="87"/>
        <end position="100"/>
    </location>
</feature>
<dbReference type="RefSeq" id="XP_015663242.1">
    <property type="nucleotide sequence ID" value="XM_015797722.1"/>
</dbReference>
<keyword evidence="4 6" id="KW-0067">ATP-binding</keyword>
<keyword evidence="3 6" id="KW-0347">Helicase</keyword>
<comment type="domain">
    <text evidence="7">The Q motif is unique to and characteristic of the DEAD box family of RNA helicases and controls ATP binding and hydrolysis.</text>
</comment>
<dbReference type="PROSITE" id="PS51194">
    <property type="entry name" value="HELICASE_CTER"/>
    <property type="match status" value="1"/>
</dbReference>
<feature type="compositionally biased region" description="Acidic residues" evidence="8">
    <location>
        <begin position="474"/>
        <end position="499"/>
    </location>
</feature>
<dbReference type="AlphaFoldDB" id="A0A0M9G8G6"/>
<dbReference type="SUPFAM" id="SSF52540">
    <property type="entry name" value="P-loop containing nucleoside triphosphate hydrolases"/>
    <property type="match status" value="1"/>
</dbReference>
<evidence type="ECO:0000259" key="9">
    <source>
        <dbReference type="PROSITE" id="PS51192"/>
    </source>
</evidence>
<dbReference type="SMART" id="SM00490">
    <property type="entry name" value="HELICc"/>
    <property type="match status" value="1"/>
</dbReference>
<evidence type="ECO:0000256" key="7">
    <source>
        <dbReference type="RuleBase" id="RU365068"/>
    </source>
</evidence>
<evidence type="ECO:0000256" key="3">
    <source>
        <dbReference type="ARBA" id="ARBA00022806"/>
    </source>
</evidence>
<protein>
    <recommendedName>
        <fullName evidence="7">ATP-dependent RNA helicase</fullName>
        <ecNumber evidence="7">3.6.4.13</ecNumber>
    </recommendedName>
</protein>
<feature type="compositionally biased region" description="Basic residues" evidence="8">
    <location>
        <begin position="101"/>
        <end position="110"/>
    </location>
</feature>
<dbReference type="GO" id="GO:0003724">
    <property type="term" value="F:RNA helicase activity"/>
    <property type="evidence" value="ECO:0007669"/>
    <property type="project" value="UniProtKB-EC"/>
</dbReference>
<dbReference type="Pfam" id="PF00270">
    <property type="entry name" value="DEAD"/>
    <property type="match status" value="1"/>
</dbReference>
<dbReference type="GO" id="GO:0016887">
    <property type="term" value="F:ATP hydrolysis activity"/>
    <property type="evidence" value="ECO:0007669"/>
    <property type="project" value="RHEA"/>
</dbReference>
<evidence type="ECO:0000256" key="5">
    <source>
        <dbReference type="ARBA" id="ARBA00022884"/>
    </source>
</evidence>
<dbReference type="Pfam" id="PF13959">
    <property type="entry name" value="CTE_SPB4"/>
    <property type="match status" value="1"/>
</dbReference>
<dbReference type="OMA" id="CQMMGSV"/>
<dbReference type="PROSITE" id="PS00039">
    <property type="entry name" value="DEAD_ATP_HELICASE"/>
    <property type="match status" value="1"/>
</dbReference>
<dbReference type="InterPro" id="IPR011545">
    <property type="entry name" value="DEAD/DEAH_box_helicase_dom"/>
</dbReference>
<dbReference type="Gene3D" id="3.40.50.300">
    <property type="entry name" value="P-loop containing nucleotide triphosphate hydrolases"/>
    <property type="match status" value="2"/>
</dbReference>
<keyword evidence="2 6" id="KW-0378">Hydrolase</keyword>
<comment type="catalytic activity">
    <reaction evidence="7">
        <text>ATP + H2O = ADP + phosphate + H(+)</text>
        <dbReference type="Rhea" id="RHEA:13065"/>
        <dbReference type="ChEBI" id="CHEBI:15377"/>
        <dbReference type="ChEBI" id="CHEBI:15378"/>
        <dbReference type="ChEBI" id="CHEBI:30616"/>
        <dbReference type="ChEBI" id="CHEBI:43474"/>
        <dbReference type="ChEBI" id="CHEBI:456216"/>
        <dbReference type="EC" id="3.6.4.13"/>
    </reaction>
</comment>
<evidence type="ECO:0000313" key="12">
    <source>
        <dbReference type="Proteomes" id="UP000037923"/>
    </source>
</evidence>
<evidence type="ECO:0000256" key="6">
    <source>
        <dbReference type="RuleBase" id="RU000492"/>
    </source>
</evidence>
<accession>A0A0M9G8G6</accession>
<feature type="compositionally biased region" description="Polar residues" evidence="8">
    <location>
        <begin position="439"/>
        <end position="451"/>
    </location>
</feature>
<dbReference type="GeneID" id="26901580"/>
<evidence type="ECO:0000256" key="2">
    <source>
        <dbReference type="ARBA" id="ARBA00022801"/>
    </source>
</evidence>
<evidence type="ECO:0000256" key="1">
    <source>
        <dbReference type="ARBA" id="ARBA00022741"/>
    </source>
</evidence>
<dbReference type="InterPro" id="IPR025313">
    <property type="entry name" value="SPB4-like_CTE"/>
</dbReference>
<gene>
    <name evidence="11" type="ORF">ABB37_01285</name>
</gene>
<dbReference type="PROSITE" id="PS51192">
    <property type="entry name" value="HELICASE_ATP_BIND_1"/>
    <property type="match status" value="1"/>
</dbReference>
<comment type="caution">
    <text evidence="11">The sequence shown here is derived from an EMBL/GenBank/DDBJ whole genome shotgun (WGS) entry which is preliminary data.</text>
</comment>
<feature type="domain" description="Helicase C-terminal" evidence="10">
    <location>
        <begin position="530"/>
        <end position="685"/>
    </location>
</feature>
<feature type="compositionally biased region" description="Acidic residues" evidence="8">
    <location>
        <begin position="31"/>
        <end position="41"/>
    </location>
</feature>
<dbReference type="InterPro" id="IPR000629">
    <property type="entry name" value="RNA-helicase_DEAD-box_CS"/>
</dbReference>
<proteinExistence type="inferred from homology"/>
<dbReference type="EC" id="3.6.4.13" evidence="7"/>
<dbReference type="EMBL" id="LGTL01000002">
    <property type="protein sequence ID" value="KPA84803.1"/>
    <property type="molecule type" value="Genomic_DNA"/>
</dbReference>
<dbReference type="CDD" id="cd00268">
    <property type="entry name" value="DEADc"/>
    <property type="match status" value="1"/>
</dbReference>
<dbReference type="InterPro" id="IPR044742">
    <property type="entry name" value="DEAD/DEAH_RhlB"/>
</dbReference>
<feature type="region of interest" description="Disordered" evidence="8">
    <location>
        <begin position="78"/>
        <end position="120"/>
    </location>
</feature>
<evidence type="ECO:0000256" key="8">
    <source>
        <dbReference type="SAM" id="MobiDB-lite"/>
    </source>
</evidence>
<comment type="similarity">
    <text evidence="6">Belongs to the DEAD box helicase family.</text>
</comment>
<dbReference type="Proteomes" id="UP000037923">
    <property type="component" value="Unassembled WGS sequence"/>
</dbReference>
<evidence type="ECO:0000259" key="10">
    <source>
        <dbReference type="PROSITE" id="PS51194"/>
    </source>
</evidence>
<organism evidence="11 12">
    <name type="scientific">Leptomonas pyrrhocoris</name>
    <name type="common">Firebug parasite</name>
    <dbReference type="NCBI Taxonomy" id="157538"/>
    <lineage>
        <taxon>Eukaryota</taxon>
        <taxon>Discoba</taxon>
        <taxon>Euglenozoa</taxon>
        <taxon>Kinetoplastea</taxon>
        <taxon>Metakinetoplastina</taxon>
        <taxon>Trypanosomatida</taxon>
        <taxon>Trypanosomatidae</taxon>
        <taxon>Leishmaniinae</taxon>
        <taxon>Leptomonas</taxon>
    </lineage>
</organism>
<dbReference type="InterPro" id="IPR014001">
    <property type="entry name" value="Helicase_ATP-bd"/>
</dbReference>
<feature type="domain" description="Helicase ATP-binding" evidence="9">
    <location>
        <begin position="249"/>
        <end position="435"/>
    </location>
</feature>
<keyword evidence="1 6" id="KW-0547">Nucleotide-binding</keyword>
<dbReference type="PANTHER" id="PTHR24031">
    <property type="entry name" value="RNA HELICASE"/>
    <property type="match status" value="1"/>
</dbReference>
<feature type="compositionally biased region" description="Basic and acidic residues" evidence="8">
    <location>
        <begin position="500"/>
        <end position="511"/>
    </location>
</feature>
<feature type="compositionally biased region" description="Basic residues" evidence="8">
    <location>
        <begin position="1"/>
        <end position="10"/>
    </location>
</feature>
<dbReference type="OrthoDB" id="7396459at2759"/>
<dbReference type="Pfam" id="PF00271">
    <property type="entry name" value="Helicase_C"/>
    <property type="match status" value="1"/>
</dbReference>
<feature type="region of interest" description="Disordered" evidence="8">
    <location>
        <begin position="153"/>
        <end position="193"/>
    </location>
</feature>
<dbReference type="SMART" id="SM00487">
    <property type="entry name" value="DEXDc"/>
    <property type="match status" value="1"/>
</dbReference>
<keyword evidence="5 7" id="KW-0694">RNA-binding</keyword>
<dbReference type="VEuPathDB" id="TriTrypDB:LpyrH10_02_2590"/>